<organism evidence="15 16">
    <name type="scientific">Mycena indigotica</name>
    <dbReference type="NCBI Taxonomy" id="2126181"/>
    <lineage>
        <taxon>Eukaryota</taxon>
        <taxon>Fungi</taxon>
        <taxon>Dikarya</taxon>
        <taxon>Basidiomycota</taxon>
        <taxon>Agaricomycotina</taxon>
        <taxon>Agaricomycetes</taxon>
        <taxon>Agaricomycetidae</taxon>
        <taxon>Agaricales</taxon>
        <taxon>Marasmiineae</taxon>
        <taxon>Mycenaceae</taxon>
        <taxon>Mycena</taxon>
    </lineage>
</organism>
<gene>
    <name evidence="15" type="ORF">MIND_00558600</name>
</gene>
<evidence type="ECO:0000313" key="15">
    <source>
        <dbReference type="EMBL" id="KAF7307633.1"/>
    </source>
</evidence>
<evidence type="ECO:0000256" key="9">
    <source>
        <dbReference type="ARBA" id="ARBA00023049"/>
    </source>
</evidence>
<keyword evidence="8 12" id="KW-0862">Zinc</keyword>
<dbReference type="PANTHER" id="PTHR33478:SF1">
    <property type="entry name" value="EXTRACELLULAR METALLOPROTEINASE MEP"/>
    <property type="match status" value="1"/>
</dbReference>
<proteinExistence type="inferred from homology"/>
<evidence type="ECO:0000256" key="2">
    <source>
        <dbReference type="ARBA" id="ARBA00006006"/>
    </source>
</evidence>
<sequence>MVALNKFLSSIFLAIVCATSGAFAAPFVPPSLKHATNRLRIVGRGLELDTFHPESTFETFGEGIDHPLSRRALTSSGVSIEDRAAAFIQSHLGVAKNAVAFRSGFSGEAADHAFLRQVIDGVPVANAVANVAFNKDDKVVAFGSSFIKPTSVPSATPSVTLDAAIAAAESALDGTFNSHPPTLEFLALQDGSVALTHVMQIQNEETGTWVEAFVDAHSGEVLSVVDFVTKASYRVLPINKEILTQGFEVLTDPQDTLCGVPTTLRVQFMTFASPLGWHSDGTTTTTTTAGNNVIAFKGTQSSVTSQSASGLVFNFVQDPTLAPTVQANLDAARVNAFYLSNTIHDYTYRYGFTEAAFNFQNNNMGKGGAGNDRVTISVQSSAGIDNADFSTPPDGQSGAMRMFLWDFTTPMRDGALENDIVTHENTHGITNRMTGGGTGRCLQTTEAGGMGEGWSDTMANWNEKNSSAVPDFVLGQYVIDDPAGIRSHPYSTSATTNPLRYSSLRTLTEVHDIGEVWANILHNVYAALVGAHGWSATAKTNPTGTEGNIVFLHLFLDALTLQPCNPTFITARSAWIQADVNRFGGANSCLLWNAFASRGLGTAAANHVDSSTVPAGC</sequence>
<keyword evidence="10 13" id="KW-0865">Zymogen</keyword>
<keyword evidence="7 13" id="KW-0378">Hydrolase</keyword>
<evidence type="ECO:0000256" key="7">
    <source>
        <dbReference type="ARBA" id="ARBA00022801"/>
    </source>
</evidence>
<feature type="chain" id="PRO_5034824127" description="Extracellular metalloproteinase" evidence="13">
    <location>
        <begin position="25"/>
        <end position="617"/>
    </location>
</feature>
<evidence type="ECO:0000256" key="13">
    <source>
        <dbReference type="RuleBase" id="RU364017"/>
    </source>
</evidence>
<evidence type="ECO:0000256" key="6">
    <source>
        <dbReference type="ARBA" id="ARBA00022729"/>
    </source>
</evidence>
<keyword evidence="6 13" id="KW-0732">Signal</keyword>
<keyword evidence="16" id="KW-1185">Reference proteome</keyword>
<dbReference type="InterPro" id="IPR050371">
    <property type="entry name" value="Fungal_virulence_M36"/>
</dbReference>
<dbReference type="Gene3D" id="3.10.170.10">
    <property type="match status" value="1"/>
</dbReference>
<dbReference type="SUPFAM" id="SSF55486">
    <property type="entry name" value="Metalloproteases ('zincins'), catalytic domain"/>
    <property type="match status" value="1"/>
</dbReference>
<evidence type="ECO:0000256" key="1">
    <source>
        <dbReference type="ARBA" id="ARBA00004613"/>
    </source>
</evidence>
<evidence type="ECO:0000256" key="8">
    <source>
        <dbReference type="ARBA" id="ARBA00022833"/>
    </source>
</evidence>
<dbReference type="GO" id="GO:0006508">
    <property type="term" value="P:proteolysis"/>
    <property type="evidence" value="ECO:0007669"/>
    <property type="project" value="UniProtKB-KW"/>
</dbReference>
<evidence type="ECO:0000256" key="12">
    <source>
        <dbReference type="PIRSR" id="PIRSR601842-2"/>
    </source>
</evidence>
<comment type="subcellular location">
    <subcellularLocation>
        <location evidence="1 13">Secreted</location>
    </subcellularLocation>
</comment>
<keyword evidence="3 13" id="KW-0964">Secreted</keyword>
<dbReference type="OrthoDB" id="3227768at2759"/>
<evidence type="ECO:0000256" key="10">
    <source>
        <dbReference type="ARBA" id="ARBA00023145"/>
    </source>
</evidence>
<comment type="caution">
    <text evidence="15">The sequence shown here is derived from an EMBL/GenBank/DDBJ whole genome shotgun (WGS) entry which is preliminary data.</text>
</comment>
<keyword evidence="9 13" id="KW-0482">Metalloprotease</keyword>
<dbReference type="Proteomes" id="UP000636479">
    <property type="component" value="Unassembled WGS sequence"/>
</dbReference>
<dbReference type="Pfam" id="PF07504">
    <property type="entry name" value="FTP"/>
    <property type="match status" value="1"/>
</dbReference>
<feature type="binding site" evidence="12">
    <location>
        <position position="452"/>
    </location>
    <ligand>
        <name>Zn(2+)</name>
        <dbReference type="ChEBI" id="CHEBI:29105"/>
        <note>catalytic</note>
    </ligand>
</feature>
<keyword evidence="4 13" id="KW-0645">Protease</keyword>
<accession>A0A8H6SX81</accession>
<keyword evidence="5 12" id="KW-0479">Metal-binding</keyword>
<name>A0A8H6SX81_9AGAR</name>
<feature type="signal peptide" evidence="13">
    <location>
        <begin position="1"/>
        <end position="24"/>
    </location>
</feature>
<comment type="cofactor">
    <cofactor evidence="12">
        <name>Zn(2+)</name>
        <dbReference type="ChEBI" id="CHEBI:29105"/>
    </cofactor>
    <text evidence="12">Binds 1 zinc ion per subunit.</text>
</comment>
<dbReference type="CDD" id="cd09596">
    <property type="entry name" value="M36"/>
    <property type="match status" value="1"/>
</dbReference>
<dbReference type="GO" id="GO:0005615">
    <property type="term" value="C:extracellular space"/>
    <property type="evidence" value="ECO:0007669"/>
    <property type="project" value="InterPro"/>
</dbReference>
<evidence type="ECO:0000259" key="14">
    <source>
        <dbReference type="Pfam" id="PF07504"/>
    </source>
</evidence>
<dbReference type="InterPro" id="IPR001842">
    <property type="entry name" value="Peptidase_M36"/>
</dbReference>
<feature type="domain" description="FTP" evidence="14">
    <location>
        <begin position="112"/>
        <end position="146"/>
    </location>
</feature>
<reference evidence="15" key="1">
    <citation type="submission" date="2020-05" db="EMBL/GenBank/DDBJ databases">
        <title>Mycena genomes resolve the evolution of fungal bioluminescence.</title>
        <authorList>
            <person name="Tsai I.J."/>
        </authorList>
    </citation>
    <scope>NUCLEOTIDE SEQUENCE</scope>
    <source>
        <strain evidence="15">171206Taipei</strain>
    </source>
</reference>
<evidence type="ECO:0000256" key="11">
    <source>
        <dbReference type="PIRSR" id="PIRSR601842-1"/>
    </source>
</evidence>
<evidence type="ECO:0000256" key="4">
    <source>
        <dbReference type="ARBA" id="ARBA00022670"/>
    </source>
</evidence>
<dbReference type="InterPro" id="IPR027268">
    <property type="entry name" value="Peptidase_M4/M1_CTD_sf"/>
</dbReference>
<feature type="active site" evidence="11">
    <location>
        <position position="424"/>
    </location>
</feature>
<dbReference type="PANTHER" id="PTHR33478">
    <property type="entry name" value="EXTRACELLULAR METALLOPROTEINASE MEP"/>
    <property type="match status" value="1"/>
</dbReference>
<dbReference type="AlphaFoldDB" id="A0A8H6SX81"/>
<evidence type="ECO:0000256" key="3">
    <source>
        <dbReference type="ARBA" id="ARBA00022525"/>
    </source>
</evidence>
<dbReference type="InterPro" id="IPR011096">
    <property type="entry name" value="FTP_domain"/>
</dbReference>
<dbReference type="EMBL" id="JACAZF010000004">
    <property type="protein sequence ID" value="KAF7307633.1"/>
    <property type="molecule type" value="Genomic_DNA"/>
</dbReference>
<dbReference type="EC" id="3.4.24.-" evidence="13"/>
<comment type="similarity">
    <text evidence="2 13">Belongs to the peptidase M36 family.</text>
</comment>
<dbReference type="GO" id="GO:0008270">
    <property type="term" value="F:zinc ion binding"/>
    <property type="evidence" value="ECO:0007669"/>
    <property type="project" value="InterPro"/>
</dbReference>
<dbReference type="Gene3D" id="1.10.390.10">
    <property type="entry name" value="Neutral Protease Domain 2"/>
    <property type="match status" value="1"/>
</dbReference>
<dbReference type="GO" id="GO:0004222">
    <property type="term" value="F:metalloendopeptidase activity"/>
    <property type="evidence" value="ECO:0007669"/>
    <property type="project" value="InterPro"/>
</dbReference>
<evidence type="ECO:0000256" key="5">
    <source>
        <dbReference type="ARBA" id="ARBA00022723"/>
    </source>
</evidence>
<protein>
    <recommendedName>
        <fullName evidence="13">Extracellular metalloproteinase</fullName>
        <ecNumber evidence="13">3.4.24.-</ecNumber>
    </recommendedName>
    <alternativeName>
        <fullName evidence="13">Fungalysin</fullName>
    </alternativeName>
</protein>
<dbReference type="RefSeq" id="XP_037222652.1">
    <property type="nucleotide sequence ID" value="XM_037362360.1"/>
</dbReference>
<evidence type="ECO:0000313" key="16">
    <source>
        <dbReference type="Proteomes" id="UP000636479"/>
    </source>
</evidence>
<feature type="binding site" evidence="12">
    <location>
        <position position="427"/>
    </location>
    <ligand>
        <name>Zn(2+)</name>
        <dbReference type="ChEBI" id="CHEBI:29105"/>
        <note>catalytic</note>
    </ligand>
</feature>
<dbReference type="GeneID" id="59344876"/>
<feature type="binding site" evidence="12">
    <location>
        <position position="423"/>
    </location>
    <ligand>
        <name>Zn(2+)</name>
        <dbReference type="ChEBI" id="CHEBI:29105"/>
        <note>catalytic</note>
    </ligand>
</feature>
<dbReference type="Pfam" id="PF02128">
    <property type="entry name" value="Peptidase_M36"/>
    <property type="match status" value="1"/>
</dbReference>